<dbReference type="STRING" id="1884261.A0A5C3Q5J7"/>
<dbReference type="PANTHER" id="PTHR40124">
    <property type="match status" value="1"/>
</dbReference>
<evidence type="ECO:0000256" key="1">
    <source>
        <dbReference type="SAM" id="MobiDB-lite"/>
    </source>
</evidence>
<keyword evidence="2" id="KW-0732">Signal</keyword>
<evidence type="ECO:0000313" key="4">
    <source>
        <dbReference type="EMBL" id="TFK97365.1"/>
    </source>
</evidence>
<evidence type="ECO:0000256" key="2">
    <source>
        <dbReference type="SAM" id="SignalP"/>
    </source>
</evidence>
<evidence type="ECO:0000259" key="3">
    <source>
        <dbReference type="Pfam" id="PF21294"/>
    </source>
</evidence>
<dbReference type="EMBL" id="ML178848">
    <property type="protein sequence ID" value="TFK97365.1"/>
    <property type="molecule type" value="Genomic_DNA"/>
</dbReference>
<feature type="chain" id="PRO_5022773555" description="Polysaccharide lyase 14 domain-containing protein" evidence="2">
    <location>
        <begin position="27"/>
        <end position="332"/>
    </location>
</feature>
<accession>A0A5C3Q5J7</accession>
<feature type="signal peptide" evidence="2">
    <location>
        <begin position="1"/>
        <end position="26"/>
    </location>
</feature>
<feature type="domain" description="Polysaccharide lyase 14" evidence="3">
    <location>
        <begin position="102"/>
        <end position="326"/>
    </location>
</feature>
<dbReference type="Proteomes" id="UP000305067">
    <property type="component" value="Unassembled WGS sequence"/>
</dbReference>
<dbReference type="OrthoDB" id="3337916at2759"/>
<dbReference type="Pfam" id="PF21294">
    <property type="entry name" value="Polysacc_lyase_14"/>
    <property type="match status" value="1"/>
</dbReference>
<sequence>MQLQRTFALLLLPLFVVCLVTKDKRADTHIERAVAPSVLGTQLIPVASFEYGFTTATSFLTSPLTNISLSDSALGVTRAQSNLPRPIVTPPSASSSSPPPPKSAYQATYPEGSINPGSDTPGGFGFYLSGEKSFTTRLAQSGTKEVLMSYRLMFQKGWEWQKGGKLPGVFGGEGDLAFGCSGGRQQGRCQCFNIRVMWRANGEGEIYTYLPLTDGNDAVLTSIPPRSIRNTDYGYSVGRGSFNLSSAVGKWVTIAVRVRLNSIGKKDGEMQLWVDGTSAINAKGLVIRGNNGATSRVKGSHFQTFFGGCSEDWASPQDQKAWFSDISGVIVE</sequence>
<reference evidence="4 5" key="1">
    <citation type="journal article" date="2019" name="Nat. Ecol. Evol.">
        <title>Megaphylogeny resolves global patterns of mushroom evolution.</title>
        <authorList>
            <person name="Varga T."/>
            <person name="Krizsan K."/>
            <person name="Foldi C."/>
            <person name="Dima B."/>
            <person name="Sanchez-Garcia M."/>
            <person name="Sanchez-Ramirez S."/>
            <person name="Szollosi G.J."/>
            <person name="Szarkandi J.G."/>
            <person name="Papp V."/>
            <person name="Albert L."/>
            <person name="Andreopoulos W."/>
            <person name="Angelini C."/>
            <person name="Antonin V."/>
            <person name="Barry K.W."/>
            <person name="Bougher N.L."/>
            <person name="Buchanan P."/>
            <person name="Buyck B."/>
            <person name="Bense V."/>
            <person name="Catcheside P."/>
            <person name="Chovatia M."/>
            <person name="Cooper J."/>
            <person name="Damon W."/>
            <person name="Desjardin D."/>
            <person name="Finy P."/>
            <person name="Geml J."/>
            <person name="Haridas S."/>
            <person name="Hughes K."/>
            <person name="Justo A."/>
            <person name="Karasinski D."/>
            <person name="Kautmanova I."/>
            <person name="Kiss B."/>
            <person name="Kocsube S."/>
            <person name="Kotiranta H."/>
            <person name="LaButti K.M."/>
            <person name="Lechner B.E."/>
            <person name="Liimatainen K."/>
            <person name="Lipzen A."/>
            <person name="Lukacs Z."/>
            <person name="Mihaltcheva S."/>
            <person name="Morgado L.N."/>
            <person name="Niskanen T."/>
            <person name="Noordeloos M.E."/>
            <person name="Ohm R.A."/>
            <person name="Ortiz-Santana B."/>
            <person name="Ovrebo C."/>
            <person name="Racz N."/>
            <person name="Riley R."/>
            <person name="Savchenko A."/>
            <person name="Shiryaev A."/>
            <person name="Soop K."/>
            <person name="Spirin V."/>
            <person name="Szebenyi C."/>
            <person name="Tomsovsky M."/>
            <person name="Tulloss R.E."/>
            <person name="Uehling J."/>
            <person name="Grigoriev I.V."/>
            <person name="Vagvolgyi C."/>
            <person name="Papp T."/>
            <person name="Martin F.M."/>
            <person name="Miettinen O."/>
            <person name="Hibbett D.S."/>
            <person name="Nagy L.G."/>
        </authorList>
    </citation>
    <scope>NUCLEOTIDE SEQUENCE [LARGE SCALE GENOMIC DNA]</scope>
    <source>
        <strain evidence="4 5">CBS 309.79</strain>
    </source>
</reference>
<protein>
    <recommendedName>
        <fullName evidence="3">Polysaccharide lyase 14 domain-containing protein</fullName>
    </recommendedName>
</protein>
<gene>
    <name evidence="4" type="ORF">BDV98DRAFT_513952</name>
</gene>
<evidence type="ECO:0000313" key="5">
    <source>
        <dbReference type="Proteomes" id="UP000305067"/>
    </source>
</evidence>
<feature type="region of interest" description="Disordered" evidence="1">
    <location>
        <begin position="81"/>
        <end position="114"/>
    </location>
</feature>
<dbReference type="InterPro" id="IPR048958">
    <property type="entry name" value="Polysacc_lyase_14"/>
</dbReference>
<organism evidence="4 5">
    <name type="scientific">Pterulicium gracile</name>
    <dbReference type="NCBI Taxonomy" id="1884261"/>
    <lineage>
        <taxon>Eukaryota</taxon>
        <taxon>Fungi</taxon>
        <taxon>Dikarya</taxon>
        <taxon>Basidiomycota</taxon>
        <taxon>Agaricomycotina</taxon>
        <taxon>Agaricomycetes</taxon>
        <taxon>Agaricomycetidae</taxon>
        <taxon>Agaricales</taxon>
        <taxon>Pleurotineae</taxon>
        <taxon>Pterulaceae</taxon>
        <taxon>Pterulicium</taxon>
    </lineage>
</organism>
<dbReference type="AlphaFoldDB" id="A0A5C3Q5J7"/>
<proteinExistence type="predicted"/>
<keyword evidence="5" id="KW-1185">Reference proteome</keyword>
<dbReference type="Gene3D" id="2.60.120.200">
    <property type="match status" value="1"/>
</dbReference>
<name>A0A5C3Q5J7_9AGAR</name>
<dbReference type="PANTHER" id="PTHR40124:SF1">
    <property type="entry name" value="DISAGGREGATASE RELATED REPEAT PROTEIN"/>
    <property type="match status" value="1"/>
</dbReference>